<feature type="repeat" description="TPR" evidence="3">
    <location>
        <begin position="115"/>
        <end position="148"/>
    </location>
</feature>
<dbReference type="Gene3D" id="1.25.40.10">
    <property type="entry name" value="Tetratricopeptide repeat domain"/>
    <property type="match status" value="3"/>
</dbReference>
<dbReference type="PROSITE" id="PS50005">
    <property type="entry name" value="TPR"/>
    <property type="match status" value="2"/>
</dbReference>
<dbReference type="InterPro" id="IPR011990">
    <property type="entry name" value="TPR-like_helical_dom_sf"/>
</dbReference>
<dbReference type="PANTHER" id="PTHR44858:SF1">
    <property type="entry name" value="UDP-N-ACETYLGLUCOSAMINE--PEPTIDE N-ACETYLGLUCOSAMINYLTRANSFERASE SPINDLY-RELATED"/>
    <property type="match status" value="1"/>
</dbReference>
<accession>A0AAV7YIG2</accession>
<dbReference type="Pfam" id="PF13181">
    <property type="entry name" value="TPR_8"/>
    <property type="match status" value="2"/>
</dbReference>
<evidence type="ECO:0000313" key="5">
    <source>
        <dbReference type="Proteomes" id="UP001146793"/>
    </source>
</evidence>
<dbReference type="InterPro" id="IPR019734">
    <property type="entry name" value="TPR_rpt"/>
</dbReference>
<keyword evidence="1" id="KW-0677">Repeat</keyword>
<keyword evidence="2 3" id="KW-0802">TPR repeat</keyword>
<evidence type="ECO:0000256" key="3">
    <source>
        <dbReference type="PROSITE-ProRule" id="PRU00339"/>
    </source>
</evidence>
<gene>
    <name evidence="4" type="ORF">M0812_26043</name>
</gene>
<comment type="caution">
    <text evidence="4">The sequence shown here is derived from an EMBL/GenBank/DDBJ whole genome shotgun (WGS) entry which is preliminary data.</text>
</comment>
<dbReference type="SUPFAM" id="SSF81901">
    <property type="entry name" value="HCP-like"/>
    <property type="match status" value="1"/>
</dbReference>
<dbReference type="Proteomes" id="UP001146793">
    <property type="component" value="Unassembled WGS sequence"/>
</dbReference>
<feature type="repeat" description="TPR" evidence="3">
    <location>
        <begin position="183"/>
        <end position="216"/>
    </location>
</feature>
<evidence type="ECO:0000256" key="2">
    <source>
        <dbReference type="ARBA" id="ARBA00022803"/>
    </source>
</evidence>
<evidence type="ECO:0000313" key="4">
    <source>
        <dbReference type="EMBL" id="KAJ3428407.1"/>
    </source>
</evidence>
<organism evidence="4 5">
    <name type="scientific">Anaeramoeba flamelloides</name>
    <dbReference type="NCBI Taxonomy" id="1746091"/>
    <lineage>
        <taxon>Eukaryota</taxon>
        <taxon>Metamonada</taxon>
        <taxon>Anaeramoebidae</taxon>
        <taxon>Anaeramoeba</taxon>
    </lineage>
</organism>
<reference evidence="4" key="1">
    <citation type="submission" date="2022-08" db="EMBL/GenBank/DDBJ databases">
        <title>Novel sulphate-reducing endosymbionts in the free-living metamonad Anaeramoeba.</title>
        <authorList>
            <person name="Jerlstrom-Hultqvist J."/>
            <person name="Cepicka I."/>
            <person name="Gallot-Lavallee L."/>
            <person name="Salas-Leiva D."/>
            <person name="Curtis B.A."/>
            <person name="Zahonova K."/>
            <person name="Pipaliya S."/>
            <person name="Dacks J."/>
            <person name="Roger A.J."/>
        </authorList>
    </citation>
    <scope>NUCLEOTIDE SEQUENCE</scope>
    <source>
        <strain evidence="4">Busselton2</strain>
    </source>
</reference>
<dbReference type="SUPFAM" id="SSF48452">
    <property type="entry name" value="TPR-like"/>
    <property type="match status" value="2"/>
</dbReference>
<dbReference type="EMBL" id="JANTQA010000060">
    <property type="protein sequence ID" value="KAJ3428407.1"/>
    <property type="molecule type" value="Genomic_DNA"/>
</dbReference>
<proteinExistence type="predicted"/>
<evidence type="ECO:0000256" key="1">
    <source>
        <dbReference type="ARBA" id="ARBA00022737"/>
    </source>
</evidence>
<dbReference type="PANTHER" id="PTHR44858">
    <property type="entry name" value="TETRATRICOPEPTIDE REPEAT PROTEIN 6"/>
    <property type="match status" value="1"/>
</dbReference>
<dbReference type="SMART" id="SM00028">
    <property type="entry name" value="TPR"/>
    <property type="match status" value="9"/>
</dbReference>
<name>A0AAV7YIG2_9EUKA</name>
<protein>
    <submittedName>
        <fullName evidence="4">Tpr repeat-containing protein</fullName>
    </submittedName>
</protein>
<sequence>MTFNERLKILKKKNKDKEAISLLTNEIKKNPNNTHLYYQRCKLYFKNNFYKQANGDIRIAIELSPFKWIYHYKSACLYRTTRQHTLAMKEINKALEIFKKTMTKIGDLQTNKNICKIYHIRGSILYDTENFKKAKMDFKKAFQLDQNNPKVIYGFAQSLRKCSDFLNATKYYNKVYELEKGNYLSTFYRGICFYKLHHFDKAIDSYKQTVEINPQYTFAWLNLINCLTKIGNFKEALHHSERLRELGFAKGSNYPSDEVSRCYFSLGQYKKAITNINNHLKYSPNSFSCNYMKVEILMKQLLFADAAKICKRLKNKYPNNNHFKVLYLRGLCNMYNGKLKEAQNELYFLVQKQPKNPEYINSLHECSRELPNFKSNSKIKVNLNNAKQYIKEKTPIHLKLQISANIYMENNQPQLARKELQKLLIYIPNYQEFWVCYLLSKCFLLENNVWQSLNFCKKAILLAPQCKLFKNHLNFLQNSLNN</sequence>
<dbReference type="AlphaFoldDB" id="A0AAV7YIG2"/>
<dbReference type="InterPro" id="IPR050498">
    <property type="entry name" value="Ycf3"/>
</dbReference>